<evidence type="ECO:0000313" key="2">
    <source>
        <dbReference type="EMBL" id="ONK77352.1"/>
    </source>
</evidence>
<gene>
    <name evidence="2" type="ORF">A4U43_C02F5640</name>
</gene>
<dbReference type="SUPFAM" id="SSF56300">
    <property type="entry name" value="Metallo-dependent phosphatases"/>
    <property type="match status" value="1"/>
</dbReference>
<feature type="region of interest" description="Disordered" evidence="1">
    <location>
        <begin position="1"/>
        <end position="59"/>
    </location>
</feature>
<dbReference type="GO" id="GO:0030145">
    <property type="term" value="F:manganese ion binding"/>
    <property type="evidence" value="ECO:0007669"/>
    <property type="project" value="EnsemblPlants"/>
</dbReference>
<proteinExistence type="predicted"/>
<dbReference type="Gramene" id="ONK77352">
    <property type="protein sequence ID" value="ONK77352"/>
    <property type="gene ID" value="A4U43_C02F5640"/>
</dbReference>
<dbReference type="InterPro" id="IPR029052">
    <property type="entry name" value="Metallo-depent_PP-like"/>
</dbReference>
<name>A0A5P1FGW6_ASPOF</name>
<protein>
    <recommendedName>
        <fullName evidence="4">Calcineurin-like phosphoesterase domain-containing protein</fullName>
    </recommendedName>
</protein>
<reference evidence="3" key="1">
    <citation type="journal article" date="2017" name="Nat. Commun.">
        <title>The asparagus genome sheds light on the origin and evolution of a young Y chromosome.</title>
        <authorList>
            <person name="Harkess A."/>
            <person name="Zhou J."/>
            <person name="Xu C."/>
            <person name="Bowers J.E."/>
            <person name="Van der Hulst R."/>
            <person name="Ayyampalayam S."/>
            <person name="Mercati F."/>
            <person name="Riccardi P."/>
            <person name="McKain M.R."/>
            <person name="Kakrana A."/>
            <person name="Tang H."/>
            <person name="Ray J."/>
            <person name="Groenendijk J."/>
            <person name="Arikit S."/>
            <person name="Mathioni S.M."/>
            <person name="Nakano M."/>
            <person name="Shan H."/>
            <person name="Telgmann-Rauber A."/>
            <person name="Kanno A."/>
            <person name="Yue Z."/>
            <person name="Chen H."/>
            <person name="Li W."/>
            <person name="Chen Y."/>
            <person name="Xu X."/>
            <person name="Zhang Y."/>
            <person name="Luo S."/>
            <person name="Chen H."/>
            <person name="Gao J."/>
            <person name="Mao Z."/>
            <person name="Pires J.C."/>
            <person name="Luo M."/>
            <person name="Kudrna D."/>
            <person name="Wing R.A."/>
            <person name="Meyers B.C."/>
            <person name="Yi K."/>
            <person name="Kong H."/>
            <person name="Lavrijsen P."/>
            <person name="Sunseri F."/>
            <person name="Falavigna A."/>
            <person name="Ye Y."/>
            <person name="Leebens-Mack J.H."/>
            <person name="Chen G."/>
        </authorList>
    </citation>
    <scope>NUCLEOTIDE SEQUENCE [LARGE SCALE GENOMIC DNA]</scope>
    <source>
        <strain evidence="3">cv. DH0086</strain>
    </source>
</reference>
<dbReference type="Gene3D" id="3.60.21.10">
    <property type="match status" value="1"/>
</dbReference>
<dbReference type="PANTHER" id="PTHR47680">
    <property type="entry name" value="SHEWANELLA-LIKE PROTEIN PHOSPHATASE 2"/>
    <property type="match status" value="1"/>
</dbReference>
<keyword evidence="3" id="KW-1185">Reference proteome</keyword>
<evidence type="ECO:0000256" key="1">
    <source>
        <dbReference type="SAM" id="MobiDB-lite"/>
    </source>
</evidence>
<evidence type="ECO:0008006" key="4">
    <source>
        <dbReference type="Google" id="ProtNLM"/>
    </source>
</evidence>
<dbReference type="Proteomes" id="UP000243459">
    <property type="component" value="Chromosome 2"/>
</dbReference>
<dbReference type="EMBL" id="CM007382">
    <property type="protein sequence ID" value="ONK77352.1"/>
    <property type="molecule type" value="Genomic_DNA"/>
</dbReference>
<evidence type="ECO:0000313" key="3">
    <source>
        <dbReference type="Proteomes" id="UP000243459"/>
    </source>
</evidence>
<feature type="compositionally biased region" description="Polar residues" evidence="1">
    <location>
        <begin position="1"/>
        <end position="29"/>
    </location>
</feature>
<dbReference type="OrthoDB" id="5976022at2759"/>
<dbReference type="GO" id="GO:0016791">
    <property type="term" value="F:phosphatase activity"/>
    <property type="evidence" value="ECO:0007669"/>
    <property type="project" value="EnsemblPlants"/>
</dbReference>
<dbReference type="PANTHER" id="PTHR47680:SF2">
    <property type="entry name" value="SHEWANELLA-LIKE PROTEIN PHOSPHATASE 2"/>
    <property type="match status" value="1"/>
</dbReference>
<dbReference type="GO" id="GO:0005829">
    <property type="term" value="C:cytosol"/>
    <property type="evidence" value="ECO:0007669"/>
    <property type="project" value="EnsemblPlants"/>
</dbReference>
<organism evidence="2 3">
    <name type="scientific">Asparagus officinalis</name>
    <name type="common">Garden asparagus</name>
    <dbReference type="NCBI Taxonomy" id="4686"/>
    <lineage>
        <taxon>Eukaryota</taxon>
        <taxon>Viridiplantae</taxon>
        <taxon>Streptophyta</taxon>
        <taxon>Embryophyta</taxon>
        <taxon>Tracheophyta</taxon>
        <taxon>Spermatophyta</taxon>
        <taxon>Magnoliopsida</taxon>
        <taxon>Liliopsida</taxon>
        <taxon>Asparagales</taxon>
        <taxon>Asparagaceae</taxon>
        <taxon>Asparagoideae</taxon>
        <taxon>Asparagus</taxon>
    </lineage>
</organism>
<accession>A0A5P1FGW6</accession>
<dbReference type="AlphaFoldDB" id="A0A5P1FGW6"/>
<sequence>MHPTLTSTIAPPTTPRSSPIGDSTATSPNPSKPNPSLHIDPRLAGPRRTPPRRQISATLPHRGGDELKLLYLLHRLKIESNGRLITLLGNHEIMNIEGDFRYVTPEALTEFENWGFWFKNGIFMKKLCPEIENPENPFAGVPKSFPGVKREYWEGIRARIAALRPNGPISSRFLADNQSVIIIGDTLFVHGGIIGEHVKYGLDRINGEVRDWIKGLRGRFSPSYMRGRDSVVWLRRFSEGYCDCDSLQKILEMIPGVKRMVMGHTIQSEGINGACEDRAIRIDVGISRGCGNGLPEVLEISNGRQLRILTANPLYDERRYKGSRVREEREEGLGMLVREGRMREVETKA</sequence>